<comment type="cofactor">
    <cofactor evidence="1">
        <name>Zn(2+)</name>
        <dbReference type="ChEBI" id="CHEBI:29105"/>
    </cofactor>
</comment>
<evidence type="ECO:0000256" key="3">
    <source>
        <dbReference type="ARBA" id="ARBA00008900"/>
    </source>
</evidence>
<evidence type="ECO:0000256" key="1">
    <source>
        <dbReference type="ARBA" id="ARBA00001947"/>
    </source>
</evidence>
<dbReference type="GO" id="GO:0070497">
    <property type="term" value="F:6-carboxytetrahydropterin synthase activity"/>
    <property type="evidence" value="ECO:0007669"/>
    <property type="project" value="UniProtKB-EC"/>
</dbReference>
<comment type="similarity">
    <text evidence="3">Belongs to the PTPS family. QueD subfamily.</text>
</comment>
<dbReference type="EMBL" id="CP093313">
    <property type="protein sequence ID" value="UWZ83468.1"/>
    <property type="molecule type" value="Genomic_DNA"/>
</dbReference>
<dbReference type="RefSeq" id="WP_260792803.1">
    <property type="nucleotide sequence ID" value="NZ_CP093313.1"/>
</dbReference>
<keyword evidence="8" id="KW-0456">Lyase</keyword>
<evidence type="ECO:0000313" key="11">
    <source>
        <dbReference type="EMBL" id="UWZ83468.1"/>
    </source>
</evidence>
<gene>
    <name evidence="11" type="ORF">MOP44_23240</name>
</gene>
<dbReference type="GO" id="GO:0046872">
    <property type="term" value="F:metal ion binding"/>
    <property type="evidence" value="ECO:0007669"/>
    <property type="project" value="UniProtKB-KW"/>
</dbReference>
<evidence type="ECO:0000256" key="10">
    <source>
        <dbReference type="ARBA" id="ARBA00048807"/>
    </source>
</evidence>
<dbReference type="SUPFAM" id="SSF55620">
    <property type="entry name" value="Tetrahydrobiopterin biosynthesis enzymes-like"/>
    <property type="match status" value="1"/>
</dbReference>
<name>A0A9J7BKR6_9BACT</name>
<accession>A0A9J7BKR6</accession>
<comment type="catalytic activity">
    <reaction evidence="10">
        <text>7,8-dihydroneopterin 3'-triphosphate + H2O = 6-carboxy-5,6,7,8-tetrahydropterin + triphosphate + acetaldehyde + 2 H(+)</text>
        <dbReference type="Rhea" id="RHEA:27966"/>
        <dbReference type="ChEBI" id="CHEBI:15343"/>
        <dbReference type="ChEBI" id="CHEBI:15377"/>
        <dbReference type="ChEBI" id="CHEBI:15378"/>
        <dbReference type="ChEBI" id="CHEBI:18036"/>
        <dbReference type="ChEBI" id="CHEBI:58462"/>
        <dbReference type="ChEBI" id="CHEBI:61032"/>
        <dbReference type="EC" id="4.1.2.50"/>
    </reaction>
</comment>
<evidence type="ECO:0000256" key="4">
    <source>
        <dbReference type="ARBA" id="ARBA00012982"/>
    </source>
</evidence>
<dbReference type="PANTHER" id="PTHR12589:SF7">
    <property type="entry name" value="6-PYRUVOYL TETRAHYDROBIOPTERIN SYNTHASE"/>
    <property type="match status" value="1"/>
</dbReference>
<dbReference type="KEGG" id="orp:MOP44_23240"/>
<dbReference type="PANTHER" id="PTHR12589">
    <property type="entry name" value="PYRUVOYL TETRAHYDROBIOPTERIN SYNTHASE"/>
    <property type="match status" value="1"/>
</dbReference>
<keyword evidence="12" id="KW-1185">Reference proteome</keyword>
<sequence>MILLTRRATFAASHYYWNESWSAEKNQEVFGRCANRNGHGHNYTLEVTVAGEPDPVTGFVVDLKWLKDVIEDEVLAAWDHRHFNLEVPEFAKTIPTSENIAIAAWRRLEPPIAAAHSARLAVVRVYETPEIFAEFRGPQEQVLVPGVKFRGGQ</sequence>
<evidence type="ECO:0000256" key="7">
    <source>
        <dbReference type="ARBA" id="ARBA00022833"/>
    </source>
</evidence>
<dbReference type="FunFam" id="3.30.479.10:FF:000003">
    <property type="entry name" value="6-pyruvoyl tetrahydrobiopterin synthase"/>
    <property type="match status" value="1"/>
</dbReference>
<dbReference type="Gene3D" id="3.30.479.10">
    <property type="entry name" value="6-pyruvoyl tetrahydropterin synthase/QueD"/>
    <property type="match status" value="1"/>
</dbReference>
<dbReference type="AlphaFoldDB" id="A0A9J7BKR6"/>
<evidence type="ECO:0000256" key="8">
    <source>
        <dbReference type="ARBA" id="ARBA00023239"/>
    </source>
</evidence>
<dbReference type="InterPro" id="IPR038418">
    <property type="entry name" value="6-PTP_synth/QueD_sf"/>
</dbReference>
<protein>
    <recommendedName>
        <fullName evidence="5">6-carboxy-5,6,7,8-tetrahydropterin synthase</fullName>
        <ecNumber evidence="4">4.1.2.50</ecNumber>
    </recommendedName>
    <alternativeName>
        <fullName evidence="9">Queuosine biosynthesis protein QueD</fullName>
    </alternativeName>
</protein>
<proteinExistence type="inferred from homology"/>
<comment type="pathway">
    <text evidence="2">Purine metabolism; 7-cyano-7-deazaguanine biosynthesis.</text>
</comment>
<dbReference type="EC" id="4.1.2.50" evidence="4"/>
<evidence type="ECO:0000256" key="6">
    <source>
        <dbReference type="ARBA" id="ARBA00022723"/>
    </source>
</evidence>
<evidence type="ECO:0000313" key="12">
    <source>
        <dbReference type="Proteomes" id="UP001059380"/>
    </source>
</evidence>
<reference evidence="11" key="1">
    <citation type="submission" date="2021-04" db="EMBL/GenBank/DDBJ databases">
        <title>Phylogenetic analysis of Acidobacteriaceae.</title>
        <authorList>
            <person name="Qiu L."/>
            <person name="Zhang Q."/>
        </authorList>
    </citation>
    <scope>NUCLEOTIDE SEQUENCE</scope>
    <source>
        <strain evidence="11">DSM 25168</strain>
    </source>
</reference>
<keyword evidence="6" id="KW-0479">Metal-binding</keyword>
<evidence type="ECO:0000256" key="5">
    <source>
        <dbReference type="ARBA" id="ARBA00018141"/>
    </source>
</evidence>
<evidence type="ECO:0000256" key="2">
    <source>
        <dbReference type="ARBA" id="ARBA00005061"/>
    </source>
</evidence>
<keyword evidence="7" id="KW-0862">Zinc</keyword>
<evidence type="ECO:0000256" key="9">
    <source>
        <dbReference type="ARBA" id="ARBA00031449"/>
    </source>
</evidence>
<organism evidence="11 12">
    <name type="scientific">Occallatibacter riparius</name>
    <dbReference type="NCBI Taxonomy" id="1002689"/>
    <lineage>
        <taxon>Bacteria</taxon>
        <taxon>Pseudomonadati</taxon>
        <taxon>Acidobacteriota</taxon>
        <taxon>Terriglobia</taxon>
        <taxon>Terriglobales</taxon>
        <taxon>Acidobacteriaceae</taxon>
        <taxon>Occallatibacter</taxon>
    </lineage>
</organism>
<dbReference type="Proteomes" id="UP001059380">
    <property type="component" value="Chromosome"/>
</dbReference>
<dbReference type="InterPro" id="IPR007115">
    <property type="entry name" value="6-PTP_synth/QueD"/>
</dbReference>
<dbReference type="Pfam" id="PF01242">
    <property type="entry name" value="PTPS"/>
    <property type="match status" value="1"/>
</dbReference>